<reference evidence="1" key="1">
    <citation type="submission" date="2020-12" db="EMBL/GenBank/DDBJ databases">
        <authorList>
            <person name="Brenciani A."/>
            <person name="Morroni G."/>
            <person name="Fioriti S."/>
            <person name="Coccitto S.N."/>
            <person name="Cinthi M."/>
            <person name="Giovanetti E."/>
        </authorList>
    </citation>
    <scope>NUCLEOTIDE SEQUENCE</scope>
    <source>
        <plasmid evidence="1">pAv-optrA</plasmid>
    </source>
</reference>
<dbReference type="EMBL" id="MW364930">
    <property type="protein sequence ID" value="QWY91708.1"/>
    <property type="molecule type" value="Genomic_DNA"/>
</dbReference>
<organism evidence="1">
    <name type="scientific">Aerococcus viridans</name>
    <dbReference type="NCBI Taxonomy" id="1377"/>
    <lineage>
        <taxon>Bacteria</taxon>
        <taxon>Bacillati</taxon>
        <taxon>Bacillota</taxon>
        <taxon>Bacilli</taxon>
        <taxon>Lactobacillales</taxon>
        <taxon>Aerococcaceae</taxon>
        <taxon>Aerococcus</taxon>
    </lineage>
</organism>
<name>A0A8F3IXG3_9LACT</name>
<sequence>MQNKIYRVLQNDEVVAIFNRKDYANDFIDYQATISDKKFEIEEVSLADWLLQPREF</sequence>
<dbReference type="AlphaFoldDB" id="A0A8F3IXG3"/>
<evidence type="ECO:0000313" key="1">
    <source>
        <dbReference type="EMBL" id="QWY91708.1"/>
    </source>
</evidence>
<dbReference type="RefSeq" id="WP_164507104.1">
    <property type="nucleotide sequence ID" value="NZ_MW364930.1"/>
</dbReference>
<keyword evidence="1" id="KW-0614">Plasmid</keyword>
<accession>A0A8F3IXG3</accession>
<geneLocation type="plasmid" evidence="1">
    <name>pAv-optrA</name>
</geneLocation>
<proteinExistence type="predicted"/>
<protein>
    <submittedName>
        <fullName evidence="1">Uncharacterized protein</fullName>
    </submittedName>
</protein>